<dbReference type="PANTHER" id="PTHR11439">
    <property type="entry name" value="GAG-POL-RELATED RETROTRANSPOSON"/>
    <property type="match status" value="1"/>
</dbReference>
<reference evidence="2 3" key="1">
    <citation type="journal article" date="2018" name="PLoS Genet.">
        <title>Population sequencing reveals clonal diversity and ancestral inbreeding in the grapevine cultivar Chardonnay.</title>
        <authorList>
            <person name="Roach M.J."/>
            <person name="Johnson D.L."/>
            <person name="Bohlmann J."/>
            <person name="van Vuuren H.J."/>
            <person name="Jones S.J."/>
            <person name="Pretorius I.S."/>
            <person name="Schmidt S.A."/>
            <person name="Borneman A.R."/>
        </authorList>
    </citation>
    <scope>NUCLEOTIDE SEQUENCE [LARGE SCALE GENOMIC DNA]</scope>
    <source>
        <strain evidence="3">cv. Chardonnay</strain>
        <tissue evidence="2">Leaf</tissue>
    </source>
</reference>
<dbReference type="InterPro" id="IPR013103">
    <property type="entry name" value="RVT_2"/>
</dbReference>
<sequence length="198" mass="23371">MVVEKSIHDIFYESNNSLQEIENVDDDLGLETYMRTLQIEDRIQQEENEVNPKEERPLLTLPHPQQVQGESRQDLSKEWKFVINHPQDQIIDFAKCMHSEFEMSIMRELNLFLGLQVKQLKKKTSINQAKYIRDLLKRFNMEKTKTMKTPISSSIKLNKDEKGKSIDSTMYRGMIDSLLYLTTSRLDIMYIVCLCARF</sequence>
<protein>
    <submittedName>
        <fullName evidence="2">Retrovirus-related Pol polyprotein from transposon RE1</fullName>
    </submittedName>
</protein>
<proteinExistence type="predicted"/>
<dbReference type="Proteomes" id="UP000288805">
    <property type="component" value="Unassembled WGS sequence"/>
</dbReference>
<feature type="domain" description="Reverse transcriptase Ty1/copia-type" evidence="1">
    <location>
        <begin position="87"/>
        <end position="151"/>
    </location>
</feature>
<name>A0A438HCG3_VITVI</name>
<evidence type="ECO:0000259" key="1">
    <source>
        <dbReference type="Pfam" id="PF07727"/>
    </source>
</evidence>
<dbReference type="Pfam" id="PF07727">
    <property type="entry name" value="RVT_2"/>
    <property type="match status" value="1"/>
</dbReference>
<accession>A0A438HCG3</accession>
<organism evidence="2 3">
    <name type="scientific">Vitis vinifera</name>
    <name type="common">Grape</name>
    <dbReference type="NCBI Taxonomy" id="29760"/>
    <lineage>
        <taxon>Eukaryota</taxon>
        <taxon>Viridiplantae</taxon>
        <taxon>Streptophyta</taxon>
        <taxon>Embryophyta</taxon>
        <taxon>Tracheophyta</taxon>
        <taxon>Spermatophyta</taxon>
        <taxon>Magnoliopsida</taxon>
        <taxon>eudicotyledons</taxon>
        <taxon>Gunneridae</taxon>
        <taxon>Pentapetalae</taxon>
        <taxon>rosids</taxon>
        <taxon>Vitales</taxon>
        <taxon>Vitaceae</taxon>
        <taxon>Viteae</taxon>
        <taxon>Vitis</taxon>
    </lineage>
</organism>
<comment type="caution">
    <text evidence="2">The sequence shown here is derived from an EMBL/GenBank/DDBJ whole genome shotgun (WGS) entry which is preliminary data.</text>
</comment>
<gene>
    <name evidence="2" type="primary">RE1_1182</name>
    <name evidence="2" type="ORF">CK203_050765</name>
</gene>
<evidence type="ECO:0000313" key="3">
    <source>
        <dbReference type="Proteomes" id="UP000288805"/>
    </source>
</evidence>
<dbReference type="EMBL" id="QGNW01000243">
    <property type="protein sequence ID" value="RVW82151.1"/>
    <property type="molecule type" value="Genomic_DNA"/>
</dbReference>
<dbReference type="PANTHER" id="PTHR11439:SF483">
    <property type="entry name" value="PEPTIDE SYNTHASE GLIP-LIKE, PUTATIVE (AFU_ORTHOLOGUE AFUA_3G12920)-RELATED"/>
    <property type="match status" value="1"/>
</dbReference>
<evidence type="ECO:0000313" key="2">
    <source>
        <dbReference type="EMBL" id="RVW82151.1"/>
    </source>
</evidence>
<dbReference type="AlphaFoldDB" id="A0A438HCG3"/>